<dbReference type="Proteomes" id="UP000298030">
    <property type="component" value="Unassembled WGS sequence"/>
</dbReference>
<comment type="caution">
    <text evidence="2">The sequence shown here is derived from an EMBL/GenBank/DDBJ whole genome shotgun (WGS) entry which is preliminary data.</text>
</comment>
<dbReference type="AlphaFoldDB" id="A0A4Y7SZL9"/>
<accession>A0A4Y7SZL9</accession>
<feature type="compositionally biased region" description="Low complexity" evidence="1">
    <location>
        <begin position="272"/>
        <end position="283"/>
    </location>
</feature>
<dbReference type="EMBL" id="QPFP01000041">
    <property type="protein sequence ID" value="TEB27317.1"/>
    <property type="molecule type" value="Genomic_DNA"/>
</dbReference>
<gene>
    <name evidence="2" type="ORF">FA13DRAFT_948007</name>
</gene>
<evidence type="ECO:0000256" key="1">
    <source>
        <dbReference type="SAM" id="MobiDB-lite"/>
    </source>
</evidence>
<keyword evidence="3" id="KW-1185">Reference proteome</keyword>
<name>A0A4Y7SZL9_COPMI</name>
<protein>
    <recommendedName>
        <fullName evidence="4">F-box domain-containing protein</fullName>
    </recommendedName>
</protein>
<proteinExistence type="predicted"/>
<sequence length="313" mass="35317">MTKLCQDILQSIITLAVDACDLEDYPMSRSCVPNYGEPPSPNVSPNHPSEALITLIRLSHINYEWRSLTLLVSRLWARHLRITRNMSPALLEEIAARTGDQAIHLHVSDIAFHSQIWLVTARLFERCVYLCFSRRHRPDFMEFIYTTPAPALERCDIVSEARAPVVVVWKPLFAGEAPFLEELRLVRTGIDCSSERPRFPDMPHSGLLSLGMIPGLTQLELNFPTNIARYFPSPSPFAVPSTFRLLSWFPLYTPSPPSPYFGRSARFGSHYSDTSRPSTSPPSAFDVTTRPSNSTSFIPPADCSRFGLMIRGY</sequence>
<reference evidence="2 3" key="1">
    <citation type="journal article" date="2019" name="Nat. Ecol. Evol.">
        <title>Megaphylogeny resolves global patterns of mushroom evolution.</title>
        <authorList>
            <person name="Varga T."/>
            <person name="Krizsan K."/>
            <person name="Foldi C."/>
            <person name="Dima B."/>
            <person name="Sanchez-Garcia M."/>
            <person name="Sanchez-Ramirez S."/>
            <person name="Szollosi G.J."/>
            <person name="Szarkandi J.G."/>
            <person name="Papp V."/>
            <person name="Albert L."/>
            <person name="Andreopoulos W."/>
            <person name="Angelini C."/>
            <person name="Antonin V."/>
            <person name="Barry K.W."/>
            <person name="Bougher N.L."/>
            <person name="Buchanan P."/>
            <person name="Buyck B."/>
            <person name="Bense V."/>
            <person name="Catcheside P."/>
            <person name="Chovatia M."/>
            <person name="Cooper J."/>
            <person name="Damon W."/>
            <person name="Desjardin D."/>
            <person name="Finy P."/>
            <person name="Geml J."/>
            <person name="Haridas S."/>
            <person name="Hughes K."/>
            <person name="Justo A."/>
            <person name="Karasinski D."/>
            <person name="Kautmanova I."/>
            <person name="Kiss B."/>
            <person name="Kocsube S."/>
            <person name="Kotiranta H."/>
            <person name="LaButti K.M."/>
            <person name="Lechner B.E."/>
            <person name="Liimatainen K."/>
            <person name="Lipzen A."/>
            <person name="Lukacs Z."/>
            <person name="Mihaltcheva S."/>
            <person name="Morgado L.N."/>
            <person name="Niskanen T."/>
            <person name="Noordeloos M.E."/>
            <person name="Ohm R.A."/>
            <person name="Ortiz-Santana B."/>
            <person name="Ovrebo C."/>
            <person name="Racz N."/>
            <person name="Riley R."/>
            <person name="Savchenko A."/>
            <person name="Shiryaev A."/>
            <person name="Soop K."/>
            <person name="Spirin V."/>
            <person name="Szebenyi C."/>
            <person name="Tomsovsky M."/>
            <person name="Tulloss R.E."/>
            <person name="Uehling J."/>
            <person name="Grigoriev I.V."/>
            <person name="Vagvolgyi C."/>
            <person name="Papp T."/>
            <person name="Martin F.M."/>
            <person name="Miettinen O."/>
            <person name="Hibbett D.S."/>
            <person name="Nagy L.G."/>
        </authorList>
    </citation>
    <scope>NUCLEOTIDE SEQUENCE [LARGE SCALE GENOMIC DNA]</scope>
    <source>
        <strain evidence="2 3">FP101781</strain>
    </source>
</reference>
<organism evidence="2 3">
    <name type="scientific">Coprinellus micaceus</name>
    <name type="common">Glistening ink-cap mushroom</name>
    <name type="synonym">Coprinus micaceus</name>
    <dbReference type="NCBI Taxonomy" id="71717"/>
    <lineage>
        <taxon>Eukaryota</taxon>
        <taxon>Fungi</taxon>
        <taxon>Dikarya</taxon>
        <taxon>Basidiomycota</taxon>
        <taxon>Agaricomycotina</taxon>
        <taxon>Agaricomycetes</taxon>
        <taxon>Agaricomycetidae</taxon>
        <taxon>Agaricales</taxon>
        <taxon>Agaricineae</taxon>
        <taxon>Psathyrellaceae</taxon>
        <taxon>Coprinellus</taxon>
    </lineage>
</organism>
<evidence type="ECO:0000313" key="3">
    <source>
        <dbReference type="Proteomes" id="UP000298030"/>
    </source>
</evidence>
<evidence type="ECO:0008006" key="4">
    <source>
        <dbReference type="Google" id="ProtNLM"/>
    </source>
</evidence>
<feature type="region of interest" description="Disordered" evidence="1">
    <location>
        <begin position="271"/>
        <end position="296"/>
    </location>
</feature>
<evidence type="ECO:0000313" key="2">
    <source>
        <dbReference type="EMBL" id="TEB27317.1"/>
    </source>
</evidence>